<comment type="caution">
    <text evidence="1">The sequence shown here is derived from an EMBL/GenBank/DDBJ whole genome shotgun (WGS) entry which is preliminary data.</text>
</comment>
<evidence type="ECO:0000313" key="2">
    <source>
        <dbReference type="Proteomes" id="UP001500394"/>
    </source>
</evidence>
<keyword evidence="2" id="KW-1185">Reference proteome</keyword>
<dbReference type="SUPFAM" id="SSF56645">
    <property type="entry name" value="Acyl-CoA dehydrogenase NM domain-like"/>
    <property type="match status" value="1"/>
</dbReference>
<proteinExistence type="predicted"/>
<protein>
    <recommendedName>
        <fullName evidence="3">Acyl-CoA dehydrogenase</fullName>
    </recommendedName>
</protein>
<name>A0ABP8QXU5_9SPHI</name>
<gene>
    <name evidence="1" type="ORF">GCM10023173_07560</name>
</gene>
<dbReference type="Proteomes" id="UP001500394">
    <property type="component" value="Unassembled WGS sequence"/>
</dbReference>
<evidence type="ECO:0008006" key="3">
    <source>
        <dbReference type="Google" id="ProtNLM"/>
    </source>
</evidence>
<reference evidence="2" key="1">
    <citation type="journal article" date="2019" name="Int. J. Syst. Evol. Microbiol.">
        <title>The Global Catalogue of Microorganisms (GCM) 10K type strain sequencing project: providing services to taxonomists for standard genome sequencing and annotation.</title>
        <authorList>
            <consortium name="The Broad Institute Genomics Platform"/>
            <consortium name="The Broad Institute Genome Sequencing Center for Infectious Disease"/>
            <person name="Wu L."/>
            <person name="Ma J."/>
        </authorList>
    </citation>
    <scope>NUCLEOTIDE SEQUENCE [LARGE SCALE GENOMIC DNA]</scope>
    <source>
        <strain evidence="2">JCM 17858</strain>
    </source>
</reference>
<accession>A0ABP8QXU5</accession>
<dbReference type="InterPro" id="IPR009100">
    <property type="entry name" value="AcylCoA_DH/oxidase_NM_dom_sf"/>
</dbReference>
<organism evidence="1 2">
    <name type="scientific">Sphingobacterium thermophilum</name>
    <dbReference type="NCBI Taxonomy" id="768534"/>
    <lineage>
        <taxon>Bacteria</taxon>
        <taxon>Pseudomonadati</taxon>
        <taxon>Bacteroidota</taxon>
        <taxon>Sphingobacteriia</taxon>
        <taxon>Sphingobacteriales</taxon>
        <taxon>Sphingobacteriaceae</taxon>
        <taxon>Sphingobacterium</taxon>
    </lineage>
</organism>
<dbReference type="Gene3D" id="2.40.110.10">
    <property type="entry name" value="Butyryl-CoA Dehydrogenase, subunit A, domain 2"/>
    <property type="match status" value="1"/>
</dbReference>
<dbReference type="Gene3D" id="1.20.140.10">
    <property type="entry name" value="Butyryl-CoA Dehydrogenase, subunit A, domain 3"/>
    <property type="match status" value="1"/>
</dbReference>
<sequence length="360" mass="41319">MQLNENTIISLQEAQQKSIAAKQLVEEQLRIIYENNWFNIWVPKEYNGLSYSLLEGFRLFKDLAYVDGGMAWTITLCSGANMFAGYMDPVVAKETFQNPKVCFGGSGRANGKAVFDGKRFTLSGTWQYATGAPHLTHFTLNAQVYDGQMPRVDGQGLPVIFSFFVPREHVLIHYDWNTFGLECTASHSFSLDNVVVSAANAFRLIPEERKVDSALFRIPFMTFAELTLLPNYIGMYKRFLDLTEKYFFQKAKDTVWAEQYSKQHFRLVDTLQQKLENDVVKIEDLILKLWTFAELTHEAFDPRLLDEIASISRAIVKDIREQVCYIFPLLGISGAQRENEINIVFRNIFTATQHSLLNVR</sequence>
<dbReference type="EMBL" id="BAABGR010000006">
    <property type="protein sequence ID" value="GAA4512835.1"/>
    <property type="molecule type" value="Genomic_DNA"/>
</dbReference>
<dbReference type="Gene3D" id="1.10.540.10">
    <property type="entry name" value="Acyl-CoA dehydrogenase/oxidase, N-terminal domain"/>
    <property type="match status" value="1"/>
</dbReference>
<evidence type="ECO:0000313" key="1">
    <source>
        <dbReference type="EMBL" id="GAA4512835.1"/>
    </source>
</evidence>
<dbReference type="PIRSF" id="PIRSF016578">
    <property type="entry name" value="HsaA"/>
    <property type="match status" value="1"/>
</dbReference>
<dbReference type="InterPro" id="IPR046373">
    <property type="entry name" value="Acyl-CoA_Oxase/DH_mid-dom_sf"/>
</dbReference>
<dbReference type="RefSeq" id="WP_039053153.1">
    <property type="nucleotide sequence ID" value="NZ_BAABGR010000006.1"/>
</dbReference>
<dbReference type="InterPro" id="IPR037069">
    <property type="entry name" value="AcylCoA_DH/ox_N_sf"/>
</dbReference>